<evidence type="ECO:0008006" key="3">
    <source>
        <dbReference type="Google" id="ProtNLM"/>
    </source>
</evidence>
<proteinExistence type="predicted"/>
<dbReference type="RefSeq" id="WP_191144493.1">
    <property type="nucleotide sequence ID" value="NZ_JACXAF010000009.1"/>
</dbReference>
<comment type="caution">
    <text evidence="1">The sequence shown here is derived from an EMBL/GenBank/DDBJ whole genome shotgun (WGS) entry which is preliminary data.</text>
</comment>
<name>A0A8J6ULQ6_9GAMM</name>
<evidence type="ECO:0000313" key="2">
    <source>
        <dbReference type="Proteomes" id="UP000638014"/>
    </source>
</evidence>
<sequence length="425" mass="48392">MALVLAVLILPSKATENHAQSTNRTAEEAIQFAKEQGWTDYDEKALADRVAQYEGEALEAAKRAEQYLNQSVNPTINEQLSFQDAVTLGDLNVPLAMDVPKATDLEAEDCNDSANTEGWMMFISSSMSSSELGRAIRYARDRDMPIYLRGFIEADSPVAATFKAMMQVVSDYGDDVKIGLHPDEFKAFSINRVPAIAYRDGQKQWVVRGLYSKEWLSEQIELHPDEQGKDFGVIGKVYDIAEPDAKLLMQQRLANYDFERAKKRAIKRFWASHGEFSNLPKAKKHKQWYIDPTVRLNADIKRGDQVLGRKGQIINPIKDANYPLTLLVFDPSNRHQLQWALDTIPTLGYRKIMPIATHIDKRNGSKQLDSLTQRFGMQVYLLKKDLKDRFFVQQTPTVIQTKEAYFHVMEIGNEWLVDNKGLPTL</sequence>
<organism evidence="1 2">
    <name type="scientific">Neiella litorisoli</name>
    <dbReference type="NCBI Taxonomy" id="2771431"/>
    <lineage>
        <taxon>Bacteria</taxon>
        <taxon>Pseudomonadati</taxon>
        <taxon>Pseudomonadota</taxon>
        <taxon>Gammaproteobacteria</taxon>
        <taxon>Alteromonadales</taxon>
        <taxon>Echinimonadaceae</taxon>
        <taxon>Neiella</taxon>
    </lineage>
</organism>
<accession>A0A8J6ULQ6</accession>
<keyword evidence="2" id="KW-1185">Reference proteome</keyword>
<evidence type="ECO:0000313" key="1">
    <source>
        <dbReference type="EMBL" id="MBD1389385.1"/>
    </source>
</evidence>
<dbReference type="AlphaFoldDB" id="A0A8J6ULQ6"/>
<gene>
    <name evidence="1" type="ORF">IC617_08100</name>
</gene>
<dbReference type="EMBL" id="JACXAF010000009">
    <property type="protein sequence ID" value="MBD1389385.1"/>
    <property type="molecule type" value="Genomic_DNA"/>
</dbReference>
<dbReference type="Proteomes" id="UP000638014">
    <property type="component" value="Unassembled WGS sequence"/>
</dbReference>
<dbReference type="Pfam" id="PF09673">
    <property type="entry name" value="TrbC_Ftype"/>
    <property type="match status" value="1"/>
</dbReference>
<reference evidence="1" key="1">
    <citation type="submission" date="2020-09" db="EMBL/GenBank/DDBJ databases">
        <title>A novel bacterium of genus Neiella, isolated from South China Sea.</title>
        <authorList>
            <person name="Huang H."/>
            <person name="Mo K."/>
            <person name="Hu Y."/>
        </authorList>
    </citation>
    <scope>NUCLEOTIDE SEQUENCE</scope>
    <source>
        <strain evidence="1">HB171785</strain>
    </source>
</reference>
<dbReference type="InterPro" id="IPR019106">
    <property type="entry name" value="T4SS_TrbC"/>
</dbReference>
<protein>
    <recommendedName>
        <fullName evidence="3">Conjugal transfer protein</fullName>
    </recommendedName>
</protein>